<protein>
    <submittedName>
        <fullName evidence="1">Uncharacterized protein</fullName>
    </submittedName>
</protein>
<reference evidence="2 4" key="2">
    <citation type="submission" date="2016-10" db="EMBL/GenBank/DDBJ databases">
        <authorList>
            <person name="Varghese N."/>
            <person name="Submissions S."/>
        </authorList>
    </citation>
    <scope>NUCLEOTIDE SEQUENCE [LARGE SCALE GENOMIC DNA]</scope>
    <source>
        <strain evidence="2 4">BS3111</strain>
    </source>
</reference>
<gene>
    <name evidence="2" type="ORF">SAMN04490205_3309</name>
    <name evidence="1" type="ORF">TU79_16575</name>
</gene>
<organism evidence="1 3">
    <name type="scientific">Pseudomonas trivialis</name>
    <dbReference type="NCBI Taxonomy" id="200450"/>
    <lineage>
        <taxon>Bacteria</taxon>
        <taxon>Pseudomonadati</taxon>
        <taxon>Pseudomonadota</taxon>
        <taxon>Gammaproteobacteria</taxon>
        <taxon>Pseudomonadales</taxon>
        <taxon>Pseudomonadaceae</taxon>
        <taxon>Pseudomonas</taxon>
    </lineage>
</organism>
<evidence type="ECO:0000313" key="2">
    <source>
        <dbReference type="EMBL" id="SDS69134.1"/>
    </source>
</evidence>
<dbReference type="Proteomes" id="UP000183126">
    <property type="component" value="Chromosome I"/>
</dbReference>
<dbReference type="RefSeq" id="WP_057008976.1">
    <property type="nucleotide sequence ID" value="NZ_JYLK01000011.1"/>
</dbReference>
<dbReference type="PATRIC" id="fig|200450.4.peg.228"/>
<dbReference type="AlphaFoldDB" id="A0A0R2ZDV3"/>
<proteinExistence type="predicted"/>
<keyword evidence="4" id="KW-1185">Reference proteome</keyword>
<reference evidence="1 3" key="1">
    <citation type="submission" date="2015-02" db="EMBL/GenBank/DDBJ databases">
        <title>Two Pseudomonas sp. nov. isolated from raw milk.</title>
        <authorList>
            <person name="Wenning M."/>
            <person name="von Neubeck M."/>
            <person name="Huptas C."/>
            <person name="Scherer S."/>
        </authorList>
    </citation>
    <scope>NUCLEOTIDE SEQUENCE [LARGE SCALE GENOMIC DNA]</scope>
    <source>
        <strain evidence="1 3">DSM 14937</strain>
    </source>
</reference>
<dbReference type="EMBL" id="JYLK01000011">
    <property type="protein sequence ID" value="KRP59046.1"/>
    <property type="molecule type" value="Genomic_DNA"/>
</dbReference>
<sequence length="142" mass="15505">MNAALKICQERYDAQLPPLVSESAVEIARREWLYNATEQLVRFGQDVKVQRRLRRPQVVTVAQLALAADELANIRQASCEVGTPALGWLLIANSCGRADKDAAAELLGRSDHPFGKLGEIAEALLRPLADDALAAQAEDDEL</sequence>
<name>A0A0R2ZDV3_9PSED</name>
<dbReference type="Proteomes" id="UP000052019">
    <property type="component" value="Unassembled WGS sequence"/>
</dbReference>
<dbReference type="OrthoDB" id="7007970at2"/>
<evidence type="ECO:0000313" key="4">
    <source>
        <dbReference type="Proteomes" id="UP000183126"/>
    </source>
</evidence>
<accession>A0A0R2ZDV3</accession>
<dbReference type="EMBL" id="LT629760">
    <property type="protein sequence ID" value="SDS69134.1"/>
    <property type="molecule type" value="Genomic_DNA"/>
</dbReference>
<evidence type="ECO:0000313" key="3">
    <source>
        <dbReference type="Proteomes" id="UP000052019"/>
    </source>
</evidence>
<evidence type="ECO:0000313" key="1">
    <source>
        <dbReference type="EMBL" id="KRP59046.1"/>
    </source>
</evidence>